<feature type="region of interest" description="Disordered" evidence="5">
    <location>
        <begin position="498"/>
        <end position="537"/>
    </location>
</feature>
<sequence>MEGSIRQNRVRKRVPNACQRCRQQKIRCSGLRPCDQCTSRKVYCTFEDRTQKIFVTRGYINDLQQKVAAYEDGPDVTTQALHLPHSLEDHGHLEHGQASVSVAASASNHGHTARPADLDVEHTATTRSSSVRTSPEPPITNYLATGTTSTYMPDRHGKPIYLGTSSNWSFGRRVLAMAHERVLKHPLPTEDLQYEGRLYNLNSIDVPPVHRMQERAQGLPSSDFAIYLINAVKFHCGQMFHLFDEEDFMRNFGLFHGDASGNTSKVSQTWYLHYLLLMALGKAFVVRIGQALRIALEHGLHTDMTSEYMSALMGLPMAVRDEDITARLPPHSGASQKDIGLSLHVQFSNIISQISRRVYGVEGRSGKEYLTNTREILTQLAGITDQLNVTFTLSMQDSMAGISRMSAYLHLLHQQSGSVRALLYVGVEAARSILKILAALQTQGLLADTSLTETDDEWWSTAQTVLSEMISRGNLVARYSKTELEQLNDILSQLPPAVPVRSKSKHARRSGKTTHRREQSGTGYSYETPAASTSDISSLEVPTSAESFHWQDGLTAENLTTVAETLDLDGLDWLSVVTDYLHSGKGNWLYVGGSKSDEMDYRYIRIVIDIPAGDKTAKEKQDLLRRVFECCADYEGKNAERCEVEVRVNEVDESNVLRQIGCPKTVDMVLVKR</sequence>
<dbReference type="InterPro" id="IPR036864">
    <property type="entry name" value="Zn2-C6_fun-type_DNA-bd_sf"/>
</dbReference>
<feature type="compositionally biased region" description="Polar residues" evidence="5">
    <location>
        <begin position="520"/>
        <end position="537"/>
    </location>
</feature>
<dbReference type="GO" id="GO:0008270">
    <property type="term" value="F:zinc ion binding"/>
    <property type="evidence" value="ECO:0007669"/>
    <property type="project" value="InterPro"/>
</dbReference>
<dbReference type="SUPFAM" id="SSF57701">
    <property type="entry name" value="Zn2/Cys6 DNA-binding domain"/>
    <property type="match status" value="1"/>
</dbReference>
<dbReference type="Gene3D" id="4.10.240.10">
    <property type="entry name" value="Zn(2)-C6 fungal-type DNA-binding domain"/>
    <property type="match status" value="1"/>
</dbReference>
<feature type="region of interest" description="Disordered" evidence="5">
    <location>
        <begin position="122"/>
        <end position="148"/>
    </location>
</feature>
<keyword evidence="4" id="KW-0539">Nucleus</keyword>
<dbReference type="Pfam" id="PF00172">
    <property type="entry name" value="Zn_clus"/>
    <property type="match status" value="1"/>
</dbReference>
<organism evidence="7 8">
    <name type="scientific">Knufia fluminis</name>
    <dbReference type="NCBI Taxonomy" id="191047"/>
    <lineage>
        <taxon>Eukaryota</taxon>
        <taxon>Fungi</taxon>
        <taxon>Dikarya</taxon>
        <taxon>Ascomycota</taxon>
        <taxon>Pezizomycotina</taxon>
        <taxon>Eurotiomycetes</taxon>
        <taxon>Chaetothyriomycetidae</taxon>
        <taxon>Chaetothyriales</taxon>
        <taxon>Trichomeriaceae</taxon>
        <taxon>Knufia</taxon>
    </lineage>
</organism>
<dbReference type="GO" id="GO:0003677">
    <property type="term" value="F:DNA binding"/>
    <property type="evidence" value="ECO:0007669"/>
    <property type="project" value="UniProtKB-KW"/>
</dbReference>
<evidence type="ECO:0000256" key="1">
    <source>
        <dbReference type="ARBA" id="ARBA00023015"/>
    </source>
</evidence>
<proteinExistence type="predicted"/>
<dbReference type="CDD" id="cd00067">
    <property type="entry name" value="GAL4"/>
    <property type="match status" value="1"/>
</dbReference>
<dbReference type="AlphaFoldDB" id="A0AAN8IR15"/>
<evidence type="ECO:0000256" key="4">
    <source>
        <dbReference type="ARBA" id="ARBA00023242"/>
    </source>
</evidence>
<evidence type="ECO:0000256" key="3">
    <source>
        <dbReference type="ARBA" id="ARBA00023163"/>
    </source>
</evidence>
<dbReference type="PANTHER" id="PTHR46910">
    <property type="entry name" value="TRANSCRIPTION FACTOR PDR1"/>
    <property type="match status" value="1"/>
</dbReference>
<keyword evidence="1" id="KW-0805">Transcription regulation</keyword>
<dbReference type="SMART" id="SM00066">
    <property type="entry name" value="GAL4"/>
    <property type="match status" value="1"/>
</dbReference>
<dbReference type="InterPro" id="IPR050987">
    <property type="entry name" value="AtrR-like"/>
</dbReference>
<evidence type="ECO:0000256" key="5">
    <source>
        <dbReference type="SAM" id="MobiDB-lite"/>
    </source>
</evidence>
<comment type="caution">
    <text evidence="7">The sequence shown here is derived from an EMBL/GenBank/DDBJ whole genome shotgun (WGS) entry which is preliminary data.</text>
</comment>
<dbReference type="Proteomes" id="UP001316803">
    <property type="component" value="Unassembled WGS sequence"/>
</dbReference>
<evidence type="ECO:0000256" key="2">
    <source>
        <dbReference type="ARBA" id="ARBA00023125"/>
    </source>
</evidence>
<feature type="domain" description="Zn(2)-C6 fungal-type" evidence="6">
    <location>
        <begin position="17"/>
        <end position="46"/>
    </location>
</feature>
<keyword evidence="2" id="KW-0238">DNA-binding</keyword>
<dbReference type="InterPro" id="IPR001138">
    <property type="entry name" value="Zn2Cys6_DnaBD"/>
</dbReference>
<dbReference type="GO" id="GO:0000981">
    <property type="term" value="F:DNA-binding transcription factor activity, RNA polymerase II-specific"/>
    <property type="evidence" value="ECO:0007669"/>
    <property type="project" value="InterPro"/>
</dbReference>
<protein>
    <recommendedName>
        <fullName evidence="6">Zn(2)-C6 fungal-type domain-containing protein</fullName>
    </recommendedName>
</protein>
<reference evidence="7 8" key="1">
    <citation type="submission" date="2022-12" db="EMBL/GenBank/DDBJ databases">
        <title>Genomic features and morphological characterization of a novel Knufia sp. strain isolated from spacecraft assembly facility.</title>
        <authorList>
            <person name="Teixeira M."/>
            <person name="Chander A.M."/>
            <person name="Stajich J.E."/>
            <person name="Venkateswaran K."/>
        </authorList>
    </citation>
    <scope>NUCLEOTIDE SEQUENCE [LARGE SCALE GENOMIC DNA]</scope>
    <source>
        <strain evidence="7 8">FJI-L2-BK-P2</strain>
    </source>
</reference>
<dbReference type="PANTHER" id="PTHR46910:SF32">
    <property type="entry name" value="TRANSCRIPTION FACTOR DOMAIN-CONTAINING PROTEIN-RELATED"/>
    <property type="match status" value="1"/>
</dbReference>
<keyword evidence="3" id="KW-0804">Transcription</keyword>
<evidence type="ECO:0000313" key="8">
    <source>
        <dbReference type="Proteomes" id="UP001316803"/>
    </source>
</evidence>
<dbReference type="PROSITE" id="PS00463">
    <property type="entry name" value="ZN2_CY6_FUNGAL_1"/>
    <property type="match status" value="1"/>
</dbReference>
<gene>
    <name evidence="7" type="ORF">OHC33_002118</name>
</gene>
<dbReference type="PROSITE" id="PS50048">
    <property type="entry name" value="ZN2_CY6_FUNGAL_2"/>
    <property type="match status" value="1"/>
</dbReference>
<dbReference type="CDD" id="cd12148">
    <property type="entry name" value="fungal_TF_MHR"/>
    <property type="match status" value="1"/>
</dbReference>
<feature type="compositionally biased region" description="Basic residues" evidence="5">
    <location>
        <begin position="502"/>
        <end position="515"/>
    </location>
</feature>
<feature type="compositionally biased region" description="Low complexity" evidence="5">
    <location>
        <begin position="125"/>
        <end position="134"/>
    </location>
</feature>
<accession>A0AAN8IR15</accession>
<evidence type="ECO:0000313" key="7">
    <source>
        <dbReference type="EMBL" id="KAK5956632.1"/>
    </source>
</evidence>
<evidence type="ECO:0000259" key="6">
    <source>
        <dbReference type="PROSITE" id="PS50048"/>
    </source>
</evidence>
<dbReference type="EMBL" id="JAKLMC020000004">
    <property type="protein sequence ID" value="KAK5956632.1"/>
    <property type="molecule type" value="Genomic_DNA"/>
</dbReference>
<keyword evidence="8" id="KW-1185">Reference proteome</keyword>
<name>A0AAN8IR15_9EURO</name>